<dbReference type="Pfam" id="PF01261">
    <property type="entry name" value="AP_endonuc_2"/>
    <property type="match status" value="1"/>
</dbReference>
<evidence type="ECO:0000256" key="7">
    <source>
        <dbReference type="HAMAP-Rule" id="MF_00152"/>
    </source>
</evidence>
<dbReference type="GO" id="GO:0008081">
    <property type="term" value="F:phosphoric diester hydrolase activity"/>
    <property type="evidence" value="ECO:0007669"/>
    <property type="project" value="TreeGrafter"/>
</dbReference>
<evidence type="ECO:0000256" key="2">
    <source>
        <dbReference type="ARBA" id="ARBA00022723"/>
    </source>
</evidence>
<comment type="function">
    <text evidence="7">Endonuclease IV plays a role in DNA repair. It cleaves phosphodiester bonds at apurinic or apyrimidinic (AP) sites, generating a 3'-hydroxyl group and a 5'-terminal sugar phosphate.</text>
</comment>
<dbReference type="HOGENOM" id="CLU_025885_0_1_0"/>
<evidence type="ECO:0000256" key="5">
    <source>
        <dbReference type="ARBA" id="ARBA00022833"/>
    </source>
</evidence>
<keyword evidence="7 9" id="KW-0255">Endonuclease</keyword>
<evidence type="ECO:0000256" key="3">
    <source>
        <dbReference type="ARBA" id="ARBA00022763"/>
    </source>
</evidence>
<evidence type="ECO:0000313" key="9">
    <source>
        <dbReference type="EMBL" id="CBE69599.1"/>
    </source>
</evidence>
<dbReference type="STRING" id="671143.DAMO_2526"/>
<reference evidence="9 10" key="1">
    <citation type="journal article" date="2010" name="Nature">
        <title>Nitrite-driven anaerobic methane oxidation by oxygenic bacteria.</title>
        <authorList>
            <person name="Ettwig K.F."/>
            <person name="Butler M.K."/>
            <person name="Le Paslier D."/>
            <person name="Pelletier E."/>
            <person name="Mangenot S."/>
            <person name="Kuypers M.M.M."/>
            <person name="Schreiber F."/>
            <person name="Dutilh B.E."/>
            <person name="Zedelius J."/>
            <person name="de Beer D."/>
            <person name="Gloerich J."/>
            <person name="Wessels H.J.C.T."/>
            <person name="van Allen T."/>
            <person name="Luesken F."/>
            <person name="Wu M."/>
            <person name="van de Pas-Schoonen K.T."/>
            <person name="Op den Camp H.J.M."/>
            <person name="Janssen-Megens E.M."/>
            <person name="Francoijs K-J."/>
            <person name="Stunnenberg H."/>
            <person name="Weissenbach J."/>
            <person name="Jetten M.S.M."/>
            <person name="Strous M."/>
        </authorList>
    </citation>
    <scope>NUCLEOTIDE SEQUENCE [LARGE SCALE GENOMIC DNA]</scope>
</reference>
<keyword evidence="2 7" id="KW-0479">Metal-binding</keyword>
<dbReference type="PROSITE" id="PS51432">
    <property type="entry name" value="AP_NUCLEASE_F2_4"/>
    <property type="match status" value="1"/>
</dbReference>
<dbReference type="InterPro" id="IPR001719">
    <property type="entry name" value="AP_endonuc_2"/>
</dbReference>
<dbReference type="SUPFAM" id="SSF51658">
    <property type="entry name" value="Xylose isomerase-like"/>
    <property type="match status" value="1"/>
</dbReference>
<feature type="binding site" evidence="7">
    <location>
        <position position="79"/>
    </location>
    <ligand>
        <name>Zn(2+)</name>
        <dbReference type="ChEBI" id="CHEBI:29105"/>
        <label>1</label>
    </ligand>
</feature>
<dbReference type="NCBIfam" id="TIGR00587">
    <property type="entry name" value="nfo"/>
    <property type="match status" value="1"/>
</dbReference>
<dbReference type="PANTHER" id="PTHR21445:SF0">
    <property type="entry name" value="APURINIC-APYRIMIDINIC ENDONUCLEASE"/>
    <property type="match status" value="1"/>
</dbReference>
<keyword evidence="7" id="KW-0540">Nuclease</keyword>
<evidence type="ECO:0000256" key="6">
    <source>
        <dbReference type="ARBA" id="ARBA00023204"/>
    </source>
</evidence>
<feature type="binding site" evidence="7">
    <location>
        <position position="156"/>
    </location>
    <ligand>
        <name>Zn(2+)</name>
        <dbReference type="ChEBI" id="CHEBI:29105"/>
        <label>1</label>
    </ligand>
</feature>
<feature type="binding site" evidence="7">
    <location>
        <position position="193"/>
    </location>
    <ligand>
        <name>Zn(2+)</name>
        <dbReference type="ChEBI" id="CHEBI:29105"/>
        <label>3</label>
    </ligand>
</feature>
<keyword evidence="3 7" id="KW-0227">DNA damage</keyword>
<dbReference type="PROSITE" id="PS00729">
    <property type="entry name" value="AP_NUCLEASE_F2_1"/>
    <property type="match status" value="1"/>
</dbReference>
<feature type="domain" description="Xylose isomerase-like TIM barrel" evidence="8">
    <location>
        <begin position="35"/>
        <end position="277"/>
    </location>
</feature>
<dbReference type="GO" id="GO:0003677">
    <property type="term" value="F:DNA binding"/>
    <property type="evidence" value="ECO:0007669"/>
    <property type="project" value="InterPro"/>
</dbReference>
<dbReference type="EC" id="3.1.21.2" evidence="7"/>
<evidence type="ECO:0000256" key="1">
    <source>
        <dbReference type="ARBA" id="ARBA00005340"/>
    </source>
</evidence>
<dbReference type="eggNOG" id="COG0648">
    <property type="taxonomic scope" value="Bacteria"/>
</dbReference>
<dbReference type="InterPro" id="IPR018246">
    <property type="entry name" value="AP_endonuc_F2_Zn_BS"/>
</dbReference>
<dbReference type="Gene3D" id="3.20.20.150">
    <property type="entry name" value="Divalent-metal-dependent TIM barrel enzymes"/>
    <property type="match status" value="1"/>
</dbReference>
<dbReference type="GO" id="GO:0006284">
    <property type="term" value="P:base-excision repair"/>
    <property type="evidence" value="ECO:0007669"/>
    <property type="project" value="TreeGrafter"/>
</dbReference>
<dbReference type="AlphaFoldDB" id="D5MJL4"/>
<dbReference type="Proteomes" id="UP000006898">
    <property type="component" value="Chromosome"/>
</dbReference>
<feature type="binding site" evidence="7">
    <location>
        <position position="272"/>
    </location>
    <ligand>
        <name>Zn(2+)</name>
        <dbReference type="ChEBI" id="CHEBI:29105"/>
        <label>2</label>
    </ligand>
</feature>
<sequence length="296" mass="32285">MRTQQSQHSKLKDLLLGAHMSIAGGVDLAPLRGQQVGCHTIQLFTKSSNQWRARSLPADEIDRFHANLRAAAIAQTVAHGAYLINLASTDPALHQKSMAACLEELERAEALGIPSLVIHPGAHMGAGEAAGLQQVANNIRELLKRTKGYRVQVVLETTAGQGTTLGHRFEQIALLLNQIDLSERTGVCLDTCHLFAAGYDIRTPDGYANVLKLFDQTVGISSLKVIHLNDCKKELGCRVDRHEHIGKGAIGLDAFRCLVTDPRLRGIPMIIETPKDGNFITADCRNLKILQDLAKK</sequence>
<feature type="binding site" evidence="7">
    <location>
        <position position="156"/>
    </location>
    <ligand>
        <name>Zn(2+)</name>
        <dbReference type="ChEBI" id="CHEBI:29105"/>
        <label>2</label>
    </ligand>
</feature>
<keyword evidence="4 7" id="KW-0378">Hydrolase</keyword>
<comment type="catalytic activity">
    <reaction evidence="7">
        <text>Endonucleolytic cleavage to 5'-phosphooligonucleotide end-products.</text>
        <dbReference type="EC" id="3.1.21.2"/>
    </reaction>
</comment>
<evidence type="ECO:0000256" key="4">
    <source>
        <dbReference type="ARBA" id="ARBA00022801"/>
    </source>
</evidence>
<accession>D5MJL4</accession>
<dbReference type="FunFam" id="3.20.20.150:FF:000001">
    <property type="entry name" value="Probable endonuclease 4"/>
    <property type="match status" value="1"/>
</dbReference>
<gene>
    <name evidence="7 9" type="primary">nfo</name>
    <name evidence="9" type="ORF">DAMO_2526</name>
</gene>
<dbReference type="PATRIC" id="fig|671143.5.peg.2220"/>
<evidence type="ECO:0000259" key="8">
    <source>
        <dbReference type="Pfam" id="PF01261"/>
    </source>
</evidence>
<dbReference type="InterPro" id="IPR013022">
    <property type="entry name" value="Xyl_isomerase-like_TIM-brl"/>
</dbReference>
<dbReference type="PANTHER" id="PTHR21445">
    <property type="entry name" value="ENDONUCLEASE IV ENDODEOXYRIBONUCLEASE IV"/>
    <property type="match status" value="1"/>
</dbReference>
<dbReference type="GO" id="GO:0008833">
    <property type="term" value="F:deoxyribonuclease IV (phage-T4-induced) activity"/>
    <property type="evidence" value="ECO:0007669"/>
    <property type="project" value="UniProtKB-UniRule"/>
</dbReference>
<proteinExistence type="inferred from homology"/>
<feature type="binding site" evidence="7">
    <location>
        <position position="119"/>
    </location>
    <ligand>
        <name>Zn(2+)</name>
        <dbReference type="ChEBI" id="CHEBI:29105"/>
        <label>1</label>
    </ligand>
</feature>
<comment type="similarity">
    <text evidence="1 7">Belongs to the AP endonuclease 2 family.</text>
</comment>
<dbReference type="EMBL" id="FP565575">
    <property type="protein sequence ID" value="CBE69599.1"/>
    <property type="molecule type" value="Genomic_DNA"/>
</dbReference>
<feature type="binding site" evidence="7">
    <location>
        <position position="240"/>
    </location>
    <ligand>
        <name>Zn(2+)</name>
        <dbReference type="ChEBI" id="CHEBI:29105"/>
        <label>3</label>
    </ligand>
</feature>
<dbReference type="GO" id="GO:0003906">
    <property type="term" value="F:DNA-(apurinic or apyrimidinic site) endonuclease activity"/>
    <property type="evidence" value="ECO:0007669"/>
    <property type="project" value="TreeGrafter"/>
</dbReference>
<dbReference type="HAMAP" id="MF_00152">
    <property type="entry name" value="Nfo"/>
    <property type="match status" value="1"/>
</dbReference>
<feature type="binding site" evidence="7">
    <location>
        <position position="227"/>
    </location>
    <ligand>
        <name>Zn(2+)</name>
        <dbReference type="ChEBI" id="CHEBI:29105"/>
        <label>2</label>
    </ligand>
</feature>
<organism evidence="9 10">
    <name type="scientific">Methylomirabilis oxygeniifera</name>
    <dbReference type="NCBI Taxonomy" id="671143"/>
    <lineage>
        <taxon>Bacteria</taxon>
        <taxon>Candidatus Methylomirabilota</taxon>
        <taxon>Candidatus Methylomirabilia</taxon>
        <taxon>Candidatus Methylomirabilales</taxon>
        <taxon>Candidatus Methylomirabilaceae</taxon>
        <taxon>Candidatus Methylomirabilis</taxon>
    </lineage>
</organism>
<dbReference type="KEGG" id="mox:DAMO_2526"/>
<feature type="binding site" evidence="7">
    <location>
        <position position="242"/>
    </location>
    <ligand>
        <name>Zn(2+)</name>
        <dbReference type="ChEBI" id="CHEBI:29105"/>
        <label>3</label>
    </ligand>
</feature>
<dbReference type="SMART" id="SM00518">
    <property type="entry name" value="AP2Ec"/>
    <property type="match status" value="1"/>
</dbReference>
<keyword evidence="6 7" id="KW-0234">DNA repair</keyword>
<evidence type="ECO:0000313" key="10">
    <source>
        <dbReference type="Proteomes" id="UP000006898"/>
    </source>
</evidence>
<dbReference type="GO" id="GO:0008270">
    <property type="term" value="F:zinc ion binding"/>
    <property type="evidence" value="ECO:0007669"/>
    <property type="project" value="UniProtKB-UniRule"/>
</dbReference>
<dbReference type="CDD" id="cd00019">
    <property type="entry name" value="AP2Ec"/>
    <property type="match status" value="1"/>
</dbReference>
<keyword evidence="5 7" id="KW-0862">Zinc</keyword>
<dbReference type="InterPro" id="IPR036237">
    <property type="entry name" value="Xyl_isomerase-like_sf"/>
</dbReference>
<protein>
    <recommendedName>
        <fullName evidence="7">Probable endonuclease 4</fullName>
        <ecNumber evidence="7">3.1.21.2</ecNumber>
    </recommendedName>
    <alternativeName>
        <fullName evidence="7">Endodeoxyribonuclease IV</fullName>
    </alternativeName>
    <alternativeName>
        <fullName evidence="7">Endonuclease IV</fullName>
    </alternativeName>
</protein>
<dbReference type="PROSITE" id="PS00730">
    <property type="entry name" value="AP_NUCLEASE_F2_2"/>
    <property type="match status" value="1"/>
</dbReference>
<comment type="cofactor">
    <cofactor evidence="7">
        <name>Zn(2+)</name>
        <dbReference type="ChEBI" id="CHEBI:29105"/>
    </cofactor>
    <text evidence="7">Binds 3 Zn(2+) ions.</text>
</comment>
<feature type="binding site" evidence="7">
    <location>
        <position position="190"/>
    </location>
    <ligand>
        <name>Zn(2+)</name>
        <dbReference type="ChEBI" id="CHEBI:29105"/>
        <label>2</label>
    </ligand>
</feature>
<name>D5MJL4_METO1</name>